<sequence>MAAREEDNPSELRLLRSPHHEDRRTLVELAAIESVDALHVACVQNQRCLVQTSEGVYLLARRADVVDDVLGVWLSASGEDEPEEVVEEEFFQALPFHGGRATSPRLIILGLLHGKFTHTHTGRDYWVTEVEANDYGVRAVVLSPSPAGGAISRARAVRRTVDEFISAFLTPDPAPARSPARQPRQTTSDGAMTPVPQLATTVASLDVSQRPIGKALRLWPRWQQVAPSLANPAAAAVDDLAELLGPLMGRAVQGRMAVISALAKVDGQLSFERRRKASLRTAVRDLGDEDLTVADVGTLFRDHLCPGGTPAGTPRRSAARQAREPRSAEAQGEDLLGRLGSGDEGDATDSGDSEGEEPEARPTRRNATPTRAAQRHADTEDEDGSHEPPARRQRGGRQVVFPAAELSQLTPPGVAPLAVARLFFKVRELAEAPSFVLPDDLDEPSERSAYEERAGRAFQRLREMCDDHWPSEHERPRDLSEVRQLRERILDVVCAQGARARGQAARSGDNHISQDKSKSTNSAHAPDPELRGIKGN</sequence>
<keyword evidence="3" id="KW-1185">Reference proteome</keyword>
<feature type="compositionally biased region" description="Low complexity" evidence="1">
    <location>
        <begin position="175"/>
        <end position="184"/>
    </location>
</feature>
<name>A0AB34ITD4_PRYPA</name>
<comment type="caution">
    <text evidence="2">The sequence shown here is derived from an EMBL/GenBank/DDBJ whole genome shotgun (WGS) entry which is preliminary data.</text>
</comment>
<feature type="region of interest" description="Disordered" evidence="1">
    <location>
        <begin position="500"/>
        <end position="536"/>
    </location>
</feature>
<protein>
    <submittedName>
        <fullName evidence="2">Uncharacterized protein</fullName>
    </submittedName>
</protein>
<feature type="compositionally biased region" description="Acidic residues" evidence="1">
    <location>
        <begin position="343"/>
        <end position="357"/>
    </location>
</feature>
<dbReference type="EMBL" id="JBGBPQ010000019">
    <property type="protein sequence ID" value="KAL1504583.1"/>
    <property type="molecule type" value="Genomic_DNA"/>
</dbReference>
<dbReference type="AlphaFoldDB" id="A0AB34ITD4"/>
<evidence type="ECO:0000313" key="3">
    <source>
        <dbReference type="Proteomes" id="UP001515480"/>
    </source>
</evidence>
<reference evidence="2 3" key="1">
    <citation type="journal article" date="2024" name="Science">
        <title>Giant polyketide synthase enzymes in the biosynthesis of giant marine polyether toxins.</title>
        <authorList>
            <person name="Fallon T.R."/>
            <person name="Shende V.V."/>
            <person name="Wierzbicki I.H."/>
            <person name="Pendleton A.L."/>
            <person name="Watervoot N.F."/>
            <person name="Auber R.P."/>
            <person name="Gonzalez D.J."/>
            <person name="Wisecaver J.H."/>
            <person name="Moore B.S."/>
        </authorList>
    </citation>
    <scope>NUCLEOTIDE SEQUENCE [LARGE SCALE GENOMIC DNA]</scope>
    <source>
        <strain evidence="2 3">12B1</strain>
    </source>
</reference>
<feature type="region of interest" description="Disordered" evidence="1">
    <location>
        <begin position="304"/>
        <end position="396"/>
    </location>
</feature>
<feature type="compositionally biased region" description="Basic and acidic residues" evidence="1">
    <location>
        <begin position="508"/>
        <end position="518"/>
    </location>
</feature>
<feature type="region of interest" description="Disordered" evidence="1">
    <location>
        <begin position="170"/>
        <end position="193"/>
    </location>
</feature>
<organism evidence="2 3">
    <name type="scientific">Prymnesium parvum</name>
    <name type="common">Toxic golden alga</name>
    <dbReference type="NCBI Taxonomy" id="97485"/>
    <lineage>
        <taxon>Eukaryota</taxon>
        <taxon>Haptista</taxon>
        <taxon>Haptophyta</taxon>
        <taxon>Prymnesiophyceae</taxon>
        <taxon>Prymnesiales</taxon>
        <taxon>Prymnesiaceae</taxon>
        <taxon>Prymnesium</taxon>
    </lineage>
</organism>
<gene>
    <name evidence="2" type="ORF">AB1Y20_008368</name>
</gene>
<evidence type="ECO:0000256" key="1">
    <source>
        <dbReference type="SAM" id="MobiDB-lite"/>
    </source>
</evidence>
<proteinExistence type="predicted"/>
<feature type="compositionally biased region" description="Basic and acidic residues" evidence="1">
    <location>
        <begin position="526"/>
        <end position="536"/>
    </location>
</feature>
<accession>A0AB34ITD4</accession>
<evidence type="ECO:0000313" key="2">
    <source>
        <dbReference type="EMBL" id="KAL1504583.1"/>
    </source>
</evidence>
<dbReference type="Proteomes" id="UP001515480">
    <property type="component" value="Unassembled WGS sequence"/>
</dbReference>